<evidence type="ECO:0000313" key="2">
    <source>
        <dbReference type="EMBL" id="GFO08301.1"/>
    </source>
</evidence>
<keyword evidence="3" id="KW-1185">Reference proteome</keyword>
<dbReference type="Proteomes" id="UP000735302">
    <property type="component" value="Unassembled WGS sequence"/>
</dbReference>
<evidence type="ECO:0000313" key="3">
    <source>
        <dbReference type="Proteomes" id="UP000735302"/>
    </source>
</evidence>
<evidence type="ECO:0000256" key="1">
    <source>
        <dbReference type="SAM" id="MobiDB-lite"/>
    </source>
</evidence>
<proteinExistence type="predicted"/>
<organism evidence="2 3">
    <name type="scientific">Plakobranchus ocellatus</name>
    <dbReference type="NCBI Taxonomy" id="259542"/>
    <lineage>
        <taxon>Eukaryota</taxon>
        <taxon>Metazoa</taxon>
        <taxon>Spiralia</taxon>
        <taxon>Lophotrochozoa</taxon>
        <taxon>Mollusca</taxon>
        <taxon>Gastropoda</taxon>
        <taxon>Heterobranchia</taxon>
        <taxon>Euthyneura</taxon>
        <taxon>Panpulmonata</taxon>
        <taxon>Sacoglossa</taxon>
        <taxon>Placobranchoidea</taxon>
        <taxon>Plakobranchidae</taxon>
        <taxon>Plakobranchus</taxon>
    </lineage>
</organism>
<comment type="caution">
    <text evidence="2">The sequence shown here is derived from an EMBL/GenBank/DDBJ whole genome shotgun (WGS) entry which is preliminary data.</text>
</comment>
<reference evidence="2 3" key="1">
    <citation type="journal article" date="2021" name="Elife">
        <title>Chloroplast acquisition without the gene transfer in kleptoplastic sea slugs, Plakobranchus ocellatus.</title>
        <authorList>
            <person name="Maeda T."/>
            <person name="Takahashi S."/>
            <person name="Yoshida T."/>
            <person name="Shimamura S."/>
            <person name="Takaki Y."/>
            <person name="Nagai Y."/>
            <person name="Toyoda A."/>
            <person name="Suzuki Y."/>
            <person name="Arimoto A."/>
            <person name="Ishii H."/>
            <person name="Satoh N."/>
            <person name="Nishiyama T."/>
            <person name="Hasebe M."/>
            <person name="Maruyama T."/>
            <person name="Minagawa J."/>
            <person name="Obokata J."/>
            <person name="Shigenobu S."/>
        </authorList>
    </citation>
    <scope>NUCLEOTIDE SEQUENCE [LARGE SCALE GENOMIC DNA]</scope>
</reference>
<accession>A0AAV4AIZ8</accession>
<dbReference type="EMBL" id="BLXT01003952">
    <property type="protein sequence ID" value="GFO08301.1"/>
    <property type="molecule type" value="Genomic_DNA"/>
</dbReference>
<name>A0AAV4AIZ8_9GAST</name>
<feature type="region of interest" description="Disordered" evidence="1">
    <location>
        <begin position="1"/>
        <end position="27"/>
    </location>
</feature>
<gene>
    <name evidence="2" type="ORF">PoB_003480600</name>
</gene>
<dbReference type="AlphaFoldDB" id="A0AAV4AIZ8"/>
<sequence length="110" mass="12550">MTNEWSSYNGGRIPASPSSHQGGPGFIVRQHYLPNRRPLTTKISHSDHLNNLKRLRDLCPLCMSEVHSSANCRPAACRESHIDVSQPNLWPLKKAFIILYRWEKDDLTAN</sequence>
<protein>
    <submittedName>
        <fullName evidence="2">Uncharacterized protein</fullName>
    </submittedName>
</protein>